<evidence type="ECO:0000313" key="3">
    <source>
        <dbReference type="EMBL" id="GBP33412.1"/>
    </source>
</evidence>
<feature type="domain" description="PDZ" evidence="2">
    <location>
        <begin position="526"/>
        <end position="613"/>
    </location>
</feature>
<dbReference type="InterPro" id="IPR001478">
    <property type="entry name" value="PDZ"/>
</dbReference>
<dbReference type="Gene3D" id="2.30.42.10">
    <property type="match status" value="2"/>
</dbReference>
<reference evidence="3 4" key="1">
    <citation type="journal article" date="2019" name="Commun. Biol.">
        <title>The bagworm genome reveals a unique fibroin gene that provides high tensile strength.</title>
        <authorList>
            <person name="Kono N."/>
            <person name="Nakamura H."/>
            <person name="Ohtoshi R."/>
            <person name="Tomita M."/>
            <person name="Numata K."/>
            <person name="Arakawa K."/>
        </authorList>
    </citation>
    <scope>NUCLEOTIDE SEQUENCE [LARGE SCALE GENOMIC DNA]</scope>
</reference>
<feature type="region of interest" description="Disordered" evidence="1">
    <location>
        <begin position="414"/>
        <end position="465"/>
    </location>
</feature>
<dbReference type="STRING" id="151549.A0A4C1V556"/>
<protein>
    <submittedName>
        <fullName evidence="3">PDZ domain-containing protein 2</fullName>
    </submittedName>
</protein>
<name>A0A4C1V556_EUMVA</name>
<organism evidence="3 4">
    <name type="scientific">Eumeta variegata</name>
    <name type="common">Bagworm moth</name>
    <name type="synonym">Eumeta japonica</name>
    <dbReference type="NCBI Taxonomy" id="151549"/>
    <lineage>
        <taxon>Eukaryota</taxon>
        <taxon>Metazoa</taxon>
        <taxon>Ecdysozoa</taxon>
        <taxon>Arthropoda</taxon>
        <taxon>Hexapoda</taxon>
        <taxon>Insecta</taxon>
        <taxon>Pterygota</taxon>
        <taxon>Neoptera</taxon>
        <taxon>Endopterygota</taxon>
        <taxon>Lepidoptera</taxon>
        <taxon>Glossata</taxon>
        <taxon>Ditrysia</taxon>
        <taxon>Tineoidea</taxon>
        <taxon>Psychidae</taxon>
        <taxon>Oiketicinae</taxon>
        <taxon>Eumeta</taxon>
    </lineage>
</organism>
<keyword evidence="4" id="KW-1185">Reference proteome</keyword>
<feature type="region of interest" description="Disordered" evidence="1">
    <location>
        <begin position="494"/>
        <end position="516"/>
    </location>
</feature>
<dbReference type="CDD" id="cd00136">
    <property type="entry name" value="PDZ_canonical"/>
    <property type="match status" value="1"/>
</dbReference>
<comment type="caution">
    <text evidence="3">The sequence shown here is derived from an EMBL/GenBank/DDBJ whole genome shotgun (WGS) entry which is preliminary data.</text>
</comment>
<feature type="region of interest" description="Disordered" evidence="1">
    <location>
        <begin position="74"/>
        <end position="95"/>
    </location>
</feature>
<dbReference type="CDD" id="cd06759">
    <property type="entry name" value="PDZ3_PDZD2-PDZ1_hPro-IL-16-like"/>
    <property type="match status" value="1"/>
</dbReference>
<dbReference type="InterPro" id="IPR036034">
    <property type="entry name" value="PDZ_sf"/>
</dbReference>
<evidence type="ECO:0000259" key="2">
    <source>
        <dbReference type="PROSITE" id="PS50106"/>
    </source>
</evidence>
<feature type="compositionally biased region" description="Basic and acidic residues" evidence="1">
    <location>
        <begin position="444"/>
        <end position="453"/>
    </location>
</feature>
<proteinExistence type="predicted"/>
<dbReference type="Pfam" id="PF00595">
    <property type="entry name" value="PDZ"/>
    <property type="match status" value="2"/>
</dbReference>
<dbReference type="OrthoDB" id="6022711at2759"/>
<accession>A0A4C1V556</accession>
<sequence>MRWFKRGEPPRLLAAAPDAERAARRSRIDLSPVRYSNRKSSSSSVEMNFYNLSDQIIIVEKSPQRCLRDTPATRRISLQSGSPHENTTSLRKNRGGSLEKEYVVYREKRNPLLDKVKNTKLSCFKSNAPLRHGEDAASTSGSECSGFGHVDDPVNGKYGGKYLETHTEFENHNPWLKMATYEYKLDDDVFLNKGSNNPIENYWRENKPFNTRGARCYSSGSECDRYHSIPKVGTKLSKSSDQIFNDNCDVYGEHCNRIGPGKSHKKTDKHRIKDDKDTIGPGSCLAAKLRAMSDRYLKSSTNKFLHKIYKQNTESENNTNTSNENQNPVTKTRKKKNGVKAKLRSFSYGALPGLDEFQKTADSVFHNDAYHVSCDDENALIQDCEDADSGILVNESATSSLFDSDRISTRCESSASHANGLVPNHGRSVSGDQGYVKTRTSTRQSRERNDCSRPRPRQTQRALSLDRKEILRRMPKNIEEPRYLQLTEKQKMRQRDASLGDCGIPPIPPCRNKGPRSEKNLTEFKVVRIVRRNPTDELGIFIAKTRLSDEGHIGYLVAHVVPGGLAEQEGTLRIGDELLNVNGRRLRDLTMSEAKEALRSGTPEIDIVVCRRRESGDKPQEPRRAVVLMRESSVDYENAVILGKEKRVDKCDAKIERRRSQDESAINRGALSAAGDGGARAHFHKGQNANYSSMNNKLLRRQVVSYGGAKDALVLSCATQVVDLDAPDEPAAPEKRETDQNAANFCTLPRRPRAATHSYHTITFEKGQGKKPLGFTIVGGRDSPRGPLGIFIKSILPQGQAIDDGRLKAGDEVLAVNGRACHELAHVQALGLFKAVRSGAVELRVCRRTKTSQVPYLKRKKRNPYRITLLSVCPSVRPSVKTLFLRNAWRYEAEIYINYSGLLSLEAVKNQTSKPTQSKIQPFMPQIFDTCRESKPTGCFP</sequence>
<feature type="compositionally biased region" description="Polar residues" evidence="1">
    <location>
        <begin position="76"/>
        <end position="90"/>
    </location>
</feature>
<dbReference type="SUPFAM" id="SSF50156">
    <property type="entry name" value="PDZ domain-like"/>
    <property type="match status" value="2"/>
</dbReference>
<dbReference type="PROSITE" id="PS50106">
    <property type="entry name" value="PDZ"/>
    <property type="match status" value="2"/>
</dbReference>
<dbReference type="SMART" id="SM00228">
    <property type="entry name" value="PDZ"/>
    <property type="match status" value="2"/>
</dbReference>
<dbReference type="PANTHER" id="PTHR11324:SF16">
    <property type="entry name" value="PDZ DOMAIN-CONTAINING PROTEIN 2"/>
    <property type="match status" value="1"/>
</dbReference>
<dbReference type="PANTHER" id="PTHR11324">
    <property type="entry name" value="IL16-RELATED"/>
    <property type="match status" value="1"/>
</dbReference>
<dbReference type="EMBL" id="BGZK01000273">
    <property type="protein sequence ID" value="GBP33412.1"/>
    <property type="molecule type" value="Genomic_DNA"/>
</dbReference>
<feature type="domain" description="PDZ" evidence="2">
    <location>
        <begin position="761"/>
        <end position="834"/>
    </location>
</feature>
<evidence type="ECO:0000313" key="4">
    <source>
        <dbReference type="Proteomes" id="UP000299102"/>
    </source>
</evidence>
<dbReference type="Proteomes" id="UP000299102">
    <property type="component" value="Unassembled WGS sequence"/>
</dbReference>
<feature type="compositionally biased region" description="Low complexity" evidence="1">
    <location>
        <begin position="311"/>
        <end position="327"/>
    </location>
</feature>
<gene>
    <name evidence="3" type="primary">Pdzd2</name>
    <name evidence="3" type="ORF">EVAR_6760_1</name>
</gene>
<evidence type="ECO:0000256" key="1">
    <source>
        <dbReference type="SAM" id="MobiDB-lite"/>
    </source>
</evidence>
<feature type="region of interest" description="Disordered" evidence="1">
    <location>
        <begin position="311"/>
        <end position="338"/>
    </location>
</feature>
<dbReference type="AlphaFoldDB" id="A0A4C1V556"/>